<feature type="compositionally biased region" description="Basic residues" evidence="11">
    <location>
        <begin position="901"/>
        <end position="912"/>
    </location>
</feature>
<dbReference type="RefSeq" id="XP_022091840.1">
    <property type="nucleotide sequence ID" value="XM_022236148.1"/>
</dbReference>
<dbReference type="PANTHER" id="PTHR16795">
    <property type="entry name" value="LIMBIN/ELLIS-VAN CREVELD PROTEIN"/>
    <property type="match status" value="1"/>
</dbReference>
<evidence type="ECO:0000256" key="9">
    <source>
        <dbReference type="ARBA" id="ARBA00023273"/>
    </source>
</evidence>
<keyword evidence="4" id="KW-0963">Cytoplasm</keyword>
<evidence type="ECO:0000256" key="3">
    <source>
        <dbReference type="ARBA" id="ARBA00022475"/>
    </source>
</evidence>
<dbReference type="AlphaFoldDB" id="A0A8B7YHG7"/>
<dbReference type="GO" id="GO:0060170">
    <property type="term" value="C:ciliary membrane"/>
    <property type="evidence" value="ECO:0007669"/>
    <property type="project" value="TreeGrafter"/>
</dbReference>
<feature type="compositionally biased region" description="Low complexity" evidence="11">
    <location>
        <begin position="89"/>
        <end position="102"/>
    </location>
</feature>
<feature type="transmembrane region" description="Helical" evidence="12">
    <location>
        <begin position="22"/>
        <end position="45"/>
    </location>
</feature>
<dbReference type="InterPro" id="IPR026501">
    <property type="entry name" value="Limbin/EVC"/>
</dbReference>
<feature type="coiled-coil region" evidence="10">
    <location>
        <begin position="349"/>
        <end position="547"/>
    </location>
</feature>
<sequence length="912" mass="105566">MSCVDVQVIFPGSFWTVNPVEVTLAIIFGLLVGVVIAIVVARCFFQELAKDRIQQAEKKDWTNSGMYEKRISYAEEVPLTEVYHEDESPSSSGKNRRSSSLSAKDFRSQATIDSYDEERAEEEDAYCCLITALTKTSMVKTQTELSLQDYRETQKLEEELHQEKTSVFLQLLRIILSKFVAKERLDEEYTERFLDKYSEMVESAVQAVASEQAAAEDEIRQKLGVSKDPLALEEALEKTRPESTRKMVRALQDAQLKIQDDLAKETDLSDEEIDALVEKLTENMAEVERMIGEEAARQANILQERLERRRALAQQYSEIKTREETGNQTRLTDVRNILEGLVDDKQLLQEQCESIVKQYEADLAQIQENHQAEVMSQSLQLSEKLRKFREKKLRKLEKQQEEEMEELTRAASKAVNISDFVQAHHNLLEQHRDKSNSLMDELDHREAEDVQTLRQQLEQNREESIAKQEESLFEILAERARLSEKEAAKIMRHHTANVKAAEEKQEELKKQQQAEIQERLAQRKALWEEEQQRLEAEQRQLAEQQAKTVSRLLDTQSGLDEEARRQIMLQHEQNTLAVNNQLQMAKMKQQKLLEARLAQRRARMELLKERQEEELEAAKSDRHVAELKEQHAQEVAAEMKAIEQAKAELRSRLALETKEALKAQDEQLGILIGKLQVGQARRQGIIKKQDKAIKELQEQMVDTVSVNQAVSEHQTDRIIKRHMREIEEVEEKMREARAHQAKVLQDKYEAKKLLKEKTIVSQLEEERKEITRKQSGQLAQSALTIMSQMLLETRHKQAMSKLEQEMKRELAEQKEELNQQLERAMIEELEEQEKNFLGQLAVASEMSRDDLKDLVNTAVAEGGGDSSDVKKLSKDLTQRIKTARAQPDEEEEEDETEEKPRRKGKKAKAKKK</sequence>
<keyword evidence="6 12" id="KW-1133">Transmembrane helix</keyword>
<feature type="coiled-coil region" evidence="10">
    <location>
        <begin position="590"/>
        <end position="666"/>
    </location>
</feature>
<dbReference type="GeneID" id="110979945"/>
<feature type="region of interest" description="Disordered" evidence="11">
    <location>
        <begin position="859"/>
        <end position="912"/>
    </location>
</feature>
<keyword evidence="9" id="KW-0966">Cell projection</keyword>
<evidence type="ECO:0000256" key="4">
    <source>
        <dbReference type="ARBA" id="ARBA00022490"/>
    </source>
</evidence>
<keyword evidence="5 12" id="KW-0812">Transmembrane</keyword>
<reference evidence="14" key="1">
    <citation type="submission" date="2025-08" db="UniProtKB">
        <authorList>
            <consortium name="RefSeq"/>
        </authorList>
    </citation>
    <scope>IDENTIFICATION</scope>
</reference>
<evidence type="ECO:0000256" key="5">
    <source>
        <dbReference type="ARBA" id="ARBA00022692"/>
    </source>
</evidence>
<keyword evidence="10" id="KW-0175">Coiled coil</keyword>
<evidence type="ECO:0000313" key="13">
    <source>
        <dbReference type="Proteomes" id="UP000694845"/>
    </source>
</evidence>
<keyword evidence="8" id="KW-0206">Cytoskeleton</keyword>
<evidence type="ECO:0000313" key="14">
    <source>
        <dbReference type="RefSeq" id="XP_022091840.1"/>
    </source>
</evidence>
<evidence type="ECO:0000256" key="10">
    <source>
        <dbReference type="SAM" id="Coils"/>
    </source>
</evidence>
<protein>
    <submittedName>
        <fullName evidence="14">Trichohyalin-like isoform X1</fullName>
    </submittedName>
</protein>
<evidence type="ECO:0000256" key="6">
    <source>
        <dbReference type="ARBA" id="ARBA00022989"/>
    </source>
</evidence>
<name>A0A8B7YHG7_ACAPL</name>
<evidence type="ECO:0000256" key="12">
    <source>
        <dbReference type="SAM" id="Phobius"/>
    </source>
</evidence>
<dbReference type="KEGG" id="aplc:110979945"/>
<accession>A0A8B7YHG7</accession>
<dbReference type="GO" id="GO:0007224">
    <property type="term" value="P:smoothened signaling pathway"/>
    <property type="evidence" value="ECO:0007669"/>
    <property type="project" value="InterPro"/>
</dbReference>
<dbReference type="Proteomes" id="UP000694845">
    <property type="component" value="Unplaced"/>
</dbReference>
<keyword evidence="7 12" id="KW-0472">Membrane</keyword>
<feature type="region of interest" description="Disordered" evidence="11">
    <location>
        <begin position="83"/>
        <end position="102"/>
    </location>
</feature>
<dbReference type="OMA" id="KIMSKFV"/>
<keyword evidence="13" id="KW-1185">Reference proteome</keyword>
<comment type="subcellular location">
    <subcellularLocation>
        <location evidence="2">Cell membrane</location>
        <topology evidence="2">Single-pass membrane protein</topology>
    </subcellularLocation>
    <subcellularLocation>
        <location evidence="1">Cytoplasm</location>
        <location evidence="1">Cytoskeleton</location>
        <location evidence="1">Cilium basal body</location>
    </subcellularLocation>
</comment>
<feature type="compositionally biased region" description="Acidic residues" evidence="11">
    <location>
        <begin position="888"/>
        <end position="897"/>
    </location>
</feature>
<organism evidence="13 14">
    <name type="scientific">Acanthaster planci</name>
    <name type="common">Crown-of-thorns starfish</name>
    <dbReference type="NCBI Taxonomy" id="133434"/>
    <lineage>
        <taxon>Eukaryota</taxon>
        <taxon>Metazoa</taxon>
        <taxon>Echinodermata</taxon>
        <taxon>Eleutherozoa</taxon>
        <taxon>Asterozoa</taxon>
        <taxon>Asteroidea</taxon>
        <taxon>Valvatacea</taxon>
        <taxon>Valvatida</taxon>
        <taxon>Acanthasteridae</taxon>
        <taxon>Acanthaster</taxon>
    </lineage>
</organism>
<evidence type="ECO:0000256" key="1">
    <source>
        <dbReference type="ARBA" id="ARBA00004120"/>
    </source>
</evidence>
<feature type="compositionally biased region" description="Basic and acidic residues" evidence="11">
    <location>
        <begin position="867"/>
        <end position="878"/>
    </location>
</feature>
<evidence type="ECO:0000256" key="8">
    <source>
        <dbReference type="ARBA" id="ARBA00023212"/>
    </source>
</evidence>
<gene>
    <name evidence="14" type="primary">LOC110979945</name>
</gene>
<evidence type="ECO:0000256" key="2">
    <source>
        <dbReference type="ARBA" id="ARBA00004162"/>
    </source>
</evidence>
<evidence type="ECO:0000256" key="11">
    <source>
        <dbReference type="SAM" id="MobiDB-lite"/>
    </source>
</evidence>
<dbReference type="OrthoDB" id="5977401at2759"/>
<evidence type="ECO:0000256" key="7">
    <source>
        <dbReference type="ARBA" id="ARBA00023136"/>
    </source>
</evidence>
<feature type="coiled-coil region" evidence="10">
    <location>
        <begin position="719"/>
        <end position="846"/>
    </location>
</feature>
<dbReference type="PANTHER" id="PTHR16795:SF13">
    <property type="entry name" value="EVC COMPLEX MEMBER EVC"/>
    <property type="match status" value="1"/>
</dbReference>
<proteinExistence type="predicted"/>
<dbReference type="GO" id="GO:0098797">
    <property type="term" value="C:plasma membrane protein complex"/>
    <property type="evidence" value="ECO:0007669"/>
    <property type="project" value="TreeGrafter"/>
</dbReference>
<keyword evidence="3" id="KW-1003">Cell membrane</keyword>